<dbReference type="OrthoDB" id="151490at2759"/>
<dbReference type="InterPro" id="IPR011990">
    <property type="entry name" value="TPR-like_helical_dom_sf"/>
</dbReference>
<dbReference type="GO" id="GO:0006383">
    <property type="term" value="P:transcription by RNA polymerase III"/>
    <property type="evidence" value="ECO:0007669"/>
    <property type="project" value="InterPro"/>
</dbReference>
<proteinExistence type="predicted"/>
<protein>
    <submittedName>
        <fullName evidence="2">Uncharacterized protein</fullName>
    </submittedName>
</protein>
<dbReference type="PANTHER" id="PTHR23082">
    <property type="entry name" value="TRANSCRIPTION INITIATION FACTOR IIIC TFIIIC , POLYPEPTIDE 3-RELATED"/>
    <property type="match status" value="1"/>
</dbReference>
<evidence type="ECO:0000256" key="1">
    <source>
        <dbReference type="PROSITE-ProRule" id="PRU00339"/>
    </source>
</evidence>
<evidence type="ECO:0000313" key="2">
    <source>
        <dbReference type="EMBL" id="CAF0743832.1"/>
    </source>
</evidence>
<dbReference type="SUPFAM" id="SSF48452">
    <property type="entry name" value="TPR-like"/>
    <property type="match status" value="1"/>
</dbReference>
<dbReference type="Proteomes" id="UP000681722">
    <property type="component" value="Unassembled WGS sequence"/>
</dbReference>
<name>A0A813P5G9_9BILA</name>
<reference evidence="2" key="1">
    <citation type="submission" date="2021-02" db="EMBL/GenBank/DDBJ databases">
        <authorList>
            <person name="Nowell W R."/>
        </authorList>
    </citation>
    <scope>NUCLEOTIDE SEQUENCE</scope>
</reference>
<dbReference type="AlphaFoldDB" id="A0A813P5G9"/>
<dbReference type="EMBL" id="CAJNOQ010000032">
    <property type="protein sequence ID" value="CAF0743832.1"/>
    <property type="molecule type" value="Genomic_DNA"/>
</dbReference>
<dbReference type="InterPro" id="IPR019734">
    <property type="entry name" value="TPR_rpt"/>
</dbReference>
<gene>
    <name evidence="2" type="ORF">GPM918_LOCUS424</name>
    <name evidence="3" type="ORF">SRO942_LOCUS425</name>
</gene>
<dbReference type="Proteomes" id="UP000663829">
    <property type="component" value="Unassembled WGS sequence"/>
</dbReference>
<dbReference type="GO" id="GO:0000127">
    <property type="term" value="C:transcription factor TFIIIC complex"/>
    <property type="evidence" value="ECO:0007669"/>
    <property type="project" value="TreeGrafter"/>
</dbReference>
<dbReference type="InterPro" id="IPR039340">
    <property type="entry name" value="Tfc4/TFIIIC-102/Sfc4"/>
</dbReference>
<dbReference type="EMBL" id="CAJOBC010000032">
    <property type="protein sequence ID" value="CAF3522431.1"/>
    <property type="molecule type" value="Genomic_DNA"/>
</dbReference>
<sequence>MCTIVKLDPTDISMHLKRIQHIEQYGIRKQYISSLNSLLLALNPTENEEQKPLYLEKYRILIQEILVSDQKETELQDLLYKGLHDLGKDFPIEYIERLLHVQYNMKSYPEMIKNMINFTGIHLLKYDTELELPVDITDLDNLKDADFLVPDFYRTDYFGMFLVGIIDMGCMTIALRLLPSYISIIRSTDQQLCLDLMSSFSSHGQLQYACQLFEHLSCLTKLSAQAWFSYSEWLTSLSKLHEAYDALERTLQLDPQHNEARLSLSALQKQIGLDEQSRHTFSELVRPKSEYFTQNIHDEDDDEDDDDVTIHQQNELTTTTTTSTLLLNDDDQDITVEKIHFLTERCITLYDDNELSSFIPSAMQLFFGSLKFLLNIDISKRLINCGTRARRLELIQKLVDEKRIILNTSFTRINVILKNRIIDLYGKFCDVLIKIKRYDLLLQVSAAGTVIPLLYARIDWLILTEFILFISLILQQNGDLAFQTCREIFRYYSKSSVIQNLFALTSTITPSIRIHKFCIRSLQKNPHSKILQYILGNFALIGGTYRLAIIYYMKLYKTIPNEPLVSLLLSITFAHITCQKYSYNKHQRVLHSLTFLKQYRNLRGECTETFYNIGRLMHFLSLYHAAAYFYHKCLETSSPVENENYEQNDVFTLKYHAAYNLALIYKRSNNEKFARNIIRTYMTI</sequence>
<accession>A0A813P5G9</accession>
<evidence type="ECO:0000313" key="3">
    <source>
        <dbReference type="EMBL" id="CAF3522431.1"/>
    </source>
</evidence>
<keyword evidence="4" id="KW-1185">Reference proteome</keyword>
<organism evidence="2 4">
    <name type="scientific">Didymodactylos carnosus</name>
    <dbReference type="NCBI Taxonomy" id="1234261"/>
    <lineage>
        <taxon>Eukaryota</taxon>
        <taxon>Metazoa</taxon>
        <taxon>Spiralia</taxon>
        <taxon>Gnathifera</taxon>
        <taxon>Rotifera</taxon>
        <taxon>Eurotatoria</taxon>
        <taxon>Bdelloidea</taxon>
        <taxon>Philodinida</taxon>
        <taxon>Philodinidae</taxon>
        <taxon>Didymodactylos</taxon>
    </lineage>
</organism>
<dbReference type="PROSITE" id="PS50005">
    <property type="entry name" value="TPR"/>
    <property type="match status" value="1"/>
</dbReference>
<keyword evidence="1" id="KW-0802">TPR repeat</keyword>
<feature type="repeat" description="TPR" evidence="1">
    <location>
        <begin position="224"/>
        <end position="257"/>
    </location>
</feature>
<evidence type="ECO:0000313" key="4">
    <source>
        <dbReference type="Proteomes" id="UP000663829"/>
    </source>
</evidence>
<comment type="caution">
    <text evidence="2">The sequence shown here is derived from an EMBL/GenBank/DDBJ whole genome shotgun (WGS) entry which is preliminary data.</text>
</comment>
<dbReference type="PANTHER" id="PTHR23082:SF0">
    <property type="entry name" value="GENERAL TRANSCRIPTION FACTOR 3C POLYPEPTIDE 3"/>
    <property type="match status" value="1"/>
</dbReference>
<dbReference type="Gene3D" id="1.25.40.10">
    <property type="entry name" value="Tetratricopeptide repeat domain"/>
    <property type="match status" value="2"/>
</dbReference>